<dbReference type="InterPro" id="IPR001289">
    <property type="entry name" value="NFYA"/>
</dbReference>
<dbReference type="EMBL" id="AB104614">
    <property type="protein sequence ID" value="BAD15086.1"/>
    <property type="molecule type" value="mRNA"/>
</dbReference>
<dbReference type="InterPro" id="IPR018362">
    <property type="entry name" value="CCAAT-binding_factor_CS"/>
</dbReference>
<feature type="compositionally biased region" description="Polar residues" evidence="9">
    <location>
        <begin position="251"/>
        <end position="261"/>
    </location>
</feature>
<sequence>MMHPKPRSSNQLEYGSYNLPPISSEPWWQSLGKNSTNTDGIQENGSDSSSQSVDGSEDEDDGSNESQNTGNMPSDPNFAQEHQNQHVATNVPPGNAENPPQASQLELAGQSVAYDPNAYYDPYYYRGMMAAYGQPLVQPHLLDTHHNRMPLPIDMTQEPVYVNAKQYRAILRRRESRAKAELKRKLIKDRKPYLHESRHRHAIRRARASGGRFAKKSDTDASENPQTSEVKGVNISSSVSAQSANSSGSQVFPSNCNLNSHQEARGPDATYVNNSGGYENQEAFRVSTYDLHSNREGGSVCQQ</sequence>
<comment type="subunit">
    <text evidence="7">Heterotrimeric transcription factor composed of three components, NF-YA, NF-YB and NF-YC. NF-YB and NF-YC must interact and dimerize for NF-YA association and DNA binding.</text>
</comment>
<feature type="compositionally biased region" description="Basic residues" evidence="9">
    <location>
        <begin position="197"/>
        <end position="207"/>
    </location>
</feature>
<dbReference type="GO" id="GO:0016602">
    <property type="term" value="C:CCAAT-binding factor complex"/>
    <property type="evidence" value="ECO:0007669"/>
    <property type="project" value="InterPro"/>
</dbReference>
<evidence type="ECO:0000256" key="7">
    <source>
        <dbReference type="ARBA" id="ARBA00025911"/>
    </source>
</evidence>
<dbReference type="PANTHER" id="PTHR12632">
    <property type="entry name" value="TRANSCRIPTION FACTOR NF-Y ALPHA-RELATED"/>
    <property type="match status" value="1"/>
</dbReference>
<dbReference type="OMA" id="SSQPWWW"/>
<name>Q76FX0_DAUCA</name>
<dbReference type="Pfam" id="PF02045">
    <property type="entry name" value="CBFB_NFYA"/>
    <property type="match status" value="1"/>
</dbReference>
<feature type="compositionally biased region" description="Low complexity" evidence="9">
    <location>
        <begin position="42"/>
        <end position="54"/>
    </location>
</feature>
<feature type="region of interest" description="Disordered" evidence="9">
    <location>
        <begin position="1"/>
        <end position="79"/>
    </location>
</feature>
<keyword evidence="6 8" id="KW-0539">Nucleus</keyword>
<reference evidence="10" key="1">
    <citation type="submission" date="2003-02" db="EMBL/GenBank/DDBJ databases">
        <title>Cloning and characterization of Carrot genes encoding homologues of the HAP subunits of a heteromeric CCAAT-binding factor.</title>
        <authorList>
            <person name="Yazawa K."/>
            <person name="Kamada H."/>
        </authorList>
    </citation>
    <scope>NUCLEOTIDE SEQUENCE</scope>
</reference>
<keyword evidence="4" id="KW-0010">Activator</keyword>
<evidence type="ECO:0000313" key="10">
    <source>
        <dbReference type="EMBL" id="BAD15086.1"/>
    </source>
</evidence>
<dbReference type="GO" id="GO:0003677">
    <property type="term" value="F:DNA binding"/>
    <property type="evidence" value="ECO:0007669"/>
    <property type="project" value="UniProtKB-KW"/>
</dbReference>
<organism evidence="10">
    <name type="scientific">Daucus carota</name>
    <name type="common">Wild carrot</name>
    <dbReference type="NCBI Taxonomy" id="4039"/>
    <lineage>
        <taxon>Eukaryota</taxon>
        <taxon>Viridiplantae</taxon>
        <taxon>Streptophyta</taxon>
        <taxon>Embryophyta</taxon>
        <taxon>Tracheophyta</taxon>
        <taxon>Spermatophyta</taxon>
        <taxon>Magnoliopsida</taxon>
        <taxon>eudicotyledons</taxon>
        <taxon>Gunneridae</taxon>
        <taxon>Pentapetalae</taxon>
        <taxon>asterids</taxon>
        <taxon>campanulids</taxon>
        <taxon>Apiales</taxon>
        <taxon>Apiaceae</taxon>
        <taxon>Apioideae</taxon>
        <taxon>Scandiceae</taxon>
        <taxon>Daucinae</taxon>
        <taxon>Daucus</taxon>
        <taxon>Daucus sect. Daucus</taxon>
    </lineage>
</organism>
<evidence type="ECO:0000256" key="3">
    <source>
        <dbReference type="ARBA" id="ARBA00023125"/>
    </source>
</evidence>
<dbReference type="AlphaFoldDB" id="Q76FX0"/>
<protein>
    <recommendedName>
        <fullName evidence="8">Nuclear transcription factor Y subunit</fullName>
    </recommendedName>
</protein>
<keyword evidence="5 8" id="KW-0804">Transcription</keyword>
<evidence type="ECO:0000256" key="5">
    <source>
        <dbReference type="ARBA" id="ARBA00023163"/>
    </source>
</evidence>
<dbReference type="Gene3D" id="6.10.250.2430">
    <property type="match status" value="1"/>
</dbReference>
<evidence type="ECO:0000256" key="2">
    <source>
        <dbReference type="ARBA" id="ARBA00023015"/>
    </source>
</evidence>
<evidence type="ECO:0000256" key="1">
    <source>
        <dbReference type="ARBA" id="ARBA00004123"/>
    </source>
</evidence>
<accession>Q76FX0</accession>
<dbReference type="PROSITE" id="PS51152">
    <property type="entry name" value="NFYA_HAP2_2"/>
    <property type="match status" value="1"/>
</dbReference>
<feature type="compositionally biased region" description="Low complexity" evidence="9">
    <location>
        <begin position="232"/>
        <end position="250"/>
    </location>
</feature>
<feature type="compositionally biased region" description="Polar residues" evidence="9">
    <location>
        <begin position="31"/>
        <end position="41"/>
    </location>
</feature>
<gene>
    <name evidence="10" type="primary">C-HAP2B</name>
</gene>
<evidence type="ECO:0000256" key="6">
    <source>
        <dbReference type="ARBA" id="ARBA00023242"/>
    </source>
</evidence>
<dbReference type="PROSITE" id="PS00686">
    <property type="entry name" value="NFYA_HAP2_1"/>
    <property type="match status" value="1"/>
</dbReference>
<comment type="similarity">
    <text evidence="8">Belongs to the NFYA/HAP2 subunit family.</text>
</comment>
<evidence type="ECO:0000256" key="4">
    <source>
        <dbReference type="ARBA" id="ARBA00023159"/>
    </source>
</evidence>
<comment type="function">
    <text evidence="8">Component of the sequence-specific heterotrimeric transcription factor (NF-Y) which specifically recognizes a 5'-CCAAT-3' box motif found in the promoters of its target genes.</text>
</comment>
<comment type="subcellular location">
    <subcellularLocation>
        <location evidence="1 8">Nucleus</location>
    </subcellularLocation>
</comment>
<dbReference type="GO" id="GO:0003700">
    <property type="term" value="F:DNA-binding transcription factor activity"/>
    <property type="evidence" value="ECO:0007669"/>
    <property type="project" value="UniProtKB-UniRule"/>
</dbReference>
<proteinExistence type="evidence at transcript level"/>
<keyword evidence="2 8" id="KW-0805">Transcription regulation</keyword>
<keyword evidence="3 8" id="KW-0238">DNA-binding</keyword>
<dbReference type="PRINTS" id="PR00616">
    <property type="entry name" value="CCAATSUBUNTB"/>
</dbReference>
<dbReference type="SMART" id="SM00521">
    <property type="entry name" value="CBF"/>
    <property type="match status" value="1"/>
</dbReference>
<feature type="region of interest" description="Disordered" evidence="9">
    <location>
        <begin position="196"/>
        <end position="276"/>
    </location>
</feature>
<evidence type="ECO:0000256" key="8">
    <source>
        <dbReference type="RuleBase" id="RU367155"/>
    </source>
</evidence>
<evidence type="ECO:0000256" key="9">
    <source>
        <dbReference type="SAM" id="MobiDB-lite"/>
    </source>
</evidence>